<dbReference type="PROSITE" id="PS00211">
    <property type="entry name" value="ABC_TRANSPORTER_1"/>
    <property type="match status" value="1"/>
</dbReference>
<dbReference type="EMBL" id="JAAGYR010000025">
    <property type="protein sequence ID" value="NEN76609.1"/>
    <property type="molecule type" value="Genomic_DNA"/>
</dbReference>
<keyword evidence="2" id="KW-0813">Transport</keyword>
<reference evidence="7 8" key="1">
    <citation type="submission" date="2020-02" db="EMBL/GenBank/DDBJ databases">
        <title>Pelistega sp. NLN82 were isolated from wild rodents of the Hainan Island.</title>
        <authorList>
            <person name="Niu N."/>
            <person name="Zhou J."/>
        </authorList>
    </citation>
    <scope>NUCLEOTIDE SEQUENCE [LARGE SCALE GENOMIC DNA]</scope>
    <source>
        <strain evidence="7 8">NLN82</strain>
    </source>
</reference>
<evidence type="ECO:0000259" key="6">
    <source>
        <dbReference type="PROSITE" id="PS50893"/>
    </source>
</evidence>
<sequence>MFAIRLEGVCVGKRENTDDFILKDITGQFEQGSMTAILGPNGAGKSTLIKTISGFLKPIQGSITIADTLKNQLSLLPQLSEIDRSFPITVYDLVALGAWRRVGAFRGYSQQEKEKIATALEQVGLTAYANQLIGTLSGGQLQRALFARLIVRDPQVFLLDEPLTAIDEETEEQLVQIMQGWYKAGRTVMAVLHDAALVQRVFPQTLLLASEVVAWGETSTVLQEENLQKARRLVLRGF</sequence>
<evidence type="ECO:0000256" key="3">
    <source>
        <dbReference type="ARBA" id="ARBA00022475"/>
    </source>
</evidence>
<evidence type="ECO:0000313" key="7">
    <source>
        <dbReference type="EMBL" id="NEN76609.1"/>
    </source>
</evidence>
<comment type="similarity">
    <text evidence="1">Belongs to the ABC transporter superfamily.</text>
</comment>
<keyword evidence="4" id="KW-0547">Nucleotide-binding</keyword>
<dbReference type="AlphaFoldDB" id="A0A6L9Y896"/>
<organism evidence="7 8">
    <name type="scientific">Pelistega ratti</name>
    <dbReference type="NCBI Taxonomy" id="2652177"/>
    <lineage>
        <taxon>Bacteria</taxon>
        <taxon>Pseudomonadati</taxon>
        <taxon>Pseudomonadota</taxon>
        <taxon>Betaproteobacteria</taxon>
        <taxon>Burkholderiales</taxon>
        <taxon>Alcaligenaceae</taxon>
        <taxon>Pelistega</taxon>
    </lineage>
</organism>
<dbReference type="Proteomes" id="UP000477651">
    <property type="component" value="Unassembled WGS sequence"/>
</dbReference>
<evidence type="ECO:0000256" key="1">
    <source>
        <dbReference type="ARBA" id="ARBA00005417"/>
    </source>
</evidence>
<proteinExistence type="inferred from homology"/>
<dbReference type="CDD" id="cd03235">
    <property type="entry name" value="ABC_Metallic_Cations"/>
    <property type="match status" value="1"/>
</dbReference>
<evidence type="ECO:0000313" key="8">
    <source>
        <dbReference type="Proteomes" id="UP000477651"/>
    </source>
</evidence>
<keyword evidence="3" id="KW-1003">Cell membrane</keyword>
<dbReference type="Gene3D" id="3.40.50.300">
    <property type="entry name" value="P-loop containing nucleotide triphosphate hydrolases"/>
    <property type="match status" value="1"/>
</dbReference>
<gene>
    <name evidence="7" type="ORF">F9B74_09860</name>
</gene>
<dbReference type="PANTHER" id="PTHR42734:SF5">
    <property type="entry name" value="IRON TRANSPORT SYSTEM ATP-BINDING PROTEIN HI_0361-RELATED"/>
    <property type="match status" value="1"/>
</dbReference>
<dbReference type="PANTHER" id="PTHR42734">
    <property type="entry name" value="METAL TRANSPORT SYSTEM ATP-BINDING PROTEIN TM_0124-RELATED"/>
    <property type="match status" value="1"/>
</dbReference>
<dbReference type="SUPFAM" id="SSF52540">
    <property type="entry name" value="P-loop containing nucleoside triphosphate hydrolases"/>
    <property type="match status" value="1"/>
</dbReference>
<protein>
    <submittedName>
        <fullName evidence="7">Metal ABC transporter ATP-binding protein</fullName>
    </submittedName>
</protein>
<evidence type="ECO:0000256" key="2">
    <source>
        <dbReference type="ARBA" id="ARBA00022448"/>
    </source>
</evidence>
<dbReference type="InterPro" id="IPR017871">
    <property type="entry name" value="ABC_transporter-like_CS"/>
</dbReference>
<evidence type="ECO:0000256" key="4">
    <source>
        <dbReference type="ARBA" id="ARBA00022741"/>
    </source>
</evidence>
<evidence type="ECO:0000256" key="5">
    <source>
        <dbReference type="ARBA" id="ARBA00022840"/>
    </source>
</evidence>
<dbReference type="Pfam" id="PF00005">
    <property type="entry name" value="ABC_tran"/>
    <property type="match status" value="1"/>
</dbReference>
<dbReference type="GO" id="GO:0005524">
    <property type="term" value="F:ATP binding"/>
    <property type="evidence" value="ECO:0007669"/>
    <property type="project" value="UniProtKB-KW"/>
</dbReference>
<dbReference type="PROSITE" id="PS50893">
    <property type="entry name" value="ABC_TRANSPORTER_2"/>
    <property type="match status" value="1"/>
</dbReference>
<dbReference type="SMART" id="SM00382">
    <property type="entry name" value="AAA"/>
    <property type="match status" value="1"/>
</dbReference>
<name>A0A6L9Y896_9BURK</name>
<accession>A0A6L9Y896</accession>
<comment type="caution">
    <text evidence="7">The sequence shown here is derived from an EMBL/GenBank/DDBJ whole genome shotgun (WGS) entry which is preliminary data.</text>
</comment>
<feature type="domain" description="ABC transporter" evidence="6">
    <location>
        <begin position="4"/>
        <end position="235"/>
    </location>
</feature>
<dbReference type="InterPro" id="IPR050153">
    <property type="entry name" value="Metal_Ion_Import_ABC"/>
</dbReference>
<keyword evidence="5 7" id="KW-0067">ATP-binding</keyword>
<dbReference type="InterPro" id="IPR003439">
    <property type="entry name" value="ABC_transporter-like_ATP-bd"/>
</dbReference>
<keyword evidence="3" id="KW-0472">Membrane</keyword>
<dbReference type="RefSeq" id="WP_163765030.1">
    <property type="nucleotide sequence ID" value="NZ_JAAGYR010000025.1"/>
</dbReference>
<dbReference type="InterPro" id="IPR027417">
    <property type="entry name" value="P-loop_NTPase"/>
</dbReference>
<dbReference type="GO" id="GO:0016887">
    <property type="term" value="F:ATP hydrolysis activity"/>
    <property type="evidence" value="ECO:0007669"/>
    <property type="project" value="InterPro"/>
</dbReference>
<dbReference type="InterPro" id="IPR003593">
    <property type="entry name" value="AAA+_ATPase"/>
</dbReference>
<keyword evidence="8" id="KW-1185">Reference proteome</keyword>